<dbReference type="EMBL" id="JALLBG020000140">
    <property type="protein sequence ID" value="KAL3762117.1"/>
    <property type="molecule type" value="Genomic_DNA"/>
</dbReference>
<dbReference type="InterPro" id="IPR011763">
    <property type="entry name" value="COA_CT_C"/>
</dbReference>
<sequence length="2374" mass="259303">MVASLSKASNPNLHRRFDDVATYVSELGGCKGFVIEKVLIANNGVAAVKVIRSIRRWAYEVFGDERAISFVVMATPEDLRANAEYIRMADIIVDVPGGSNNHNYANVTLIVELARLHGVHAVWAGWGHASEKPALPNALAKSDPPIKFIGPAGPAMHALGDKIGSTIIAQNAGVPCIAWNGAHVVAQYDRENGKLPEEALAQACVMSANEASNAAKKIGFPIMIKASEGGGGKGIRMVSCDEDVQNAYRQVCGEVPGSPIFIMKLSSNSRHLEVQLLADEYGDAIALNGRDCSVQRRHQKIIEEGPPIAASPEVWKQMEEAAVSLCKAVGYTNAGTVEYLYSESEEKFYFLELNPRLQVEHPVTEMITRVNLPAAQLQVAMGIPLYHIPEIRELYGMNRFEDNADIASGKSKIDFSVSERVPPYGHCIAVRITAENAEAGFKPTSGGIQELNFRSTPNVWGYFSMDSSGSIHEFADSQFGHLFANGPDREQARRNMVLALKELSIRGDISTTIDFIGKLIELEDFVENRIDTGWLDQIIKQGGINIAPKANDVSSKAGPRERHLNSDTLAVIGATVVSFDHFTGDEATFLELLERGQLPPLSLLKMERDVELILDGIKYKLCCTRTGSNEFQIAVSGNTSKFVTTSVRMLSDGGYLISSGGKSQVAYQTSKAGSASGMRLSVGGRTIVFSPDYDPSSLRTDVAGKLVKKLVPDGAHLKKGSAYAEIEVMKMFMPLKVEESGVITWSNNEGAALAAGDLLATLELENPENVSTAIVFEGDLDVMGWGSLDTSASSSSNNGRPHTSLRNAISRLKNGMAGYIISPGALEQTMRDIAAAVTDPSLPACEIEEQLSVLNGRIDAALYDELAEMTSGSMRPSKFPADRFKHLIAVHMGNIKNEAERANFIALTAPLIETAEPYCRSLVDNVPGAERVLMSFLDILREWISVERWFCDGISYADAVDNLRKAMKNNNTGILDICRAHALLQSTAAVVVKIIDAISEAGKTDIKAPSTTSSVVVGAEGLVDAIPCLTDIASMTGNATFDLLSQRCRNVLIEESLPSIDERKRKVIAVVKSLVLGAEDAAKQVQVLINDNIVGSDILLPLLREASNANEQLAILEISARKLHRTYDIKEVIPMAEQLMLKFTYCNKPKASVFNSSARMTSMTDLTRAMSSSKLSDLSKSDSESSLQSLGHEATKISRTAVMKICNSMSDIQGDEMAFKSLLGGFPQYNGSAPRCETGPSNVLSVLVLQDCADADEDNFAHAIEQLLARYLEDLEKADVRRVSFIMSKNDYNVQYPLPSVFTYRETAAFKEDHLYRNIEPTMSHQLEILRLAKNFSLVCLGAHLSPSGQIYLYKASPTTAALAHDKKANKSPRIFARAVSFINDFSAGSFEQLLVEAFNALDSIKTAVPSGDNHLFINFVSASPSTVVDPVAVEQIVASILKRHSKRTSSLGIAEMEVKAVCKLADDDDSHPITLRLVASNPTGFVQVMNTYVEAADESGSKRVFKSIGGTKASLAGSGDSSWEGLDIMAPYPLTRPFDAQRKAALKSSDTLYCYDLPALFEAAVEKQWSSVSTSGTQPTMVMFTTELVVRKKSGGHHWTMKDFMNGDLELVETQRTAGKNDVGMVAWLMTLKTIECPTVSWCMQIVAKKSLKGFTHRLNNTLSHQGRQLVLIANDITHKAGSFGTREDVVFKLASTFARKRRIPRLYMAANSGARIGLAEGIKKVYKVAFKSQSNPESGFDFLYVSKSDYENLGLARNELIAVPATVNGEEVFKITDIIGSEPDLGVENLKGSGLIAGETSSAYYDIFTLTIVLGRYASSPRTFIPTMIRLVNQFTFSCLASRRTVGIGAYLVRLGHRTIQKNSNSPIILTGYQALNKLMGADIYSTNDQLGGPAIMYSNGISHLTENDHLSAVVSAINWLSYVPTVRGGLLPITDITGIDEIERPIGFAPEAGVPYDPRFLLTGREDVNGGWHGGFFDKGSFTETLAGWAKTVVVGRARLGGIPMGVIATENRTAEAIKPADPADLKASEAVIQEAGCVWYPNSAYKTAQAINDFRTEDLPVIIFANWRGFSGGQRDMFDEVLKYGSLIVDAFVKFQQPVFVYIPPHAEIRGGAWVVLDASINESVMEMYASADDARGGVLEANGAASVKYRFKDLIATMHRLDEKLRSLDADLEERVCEVERQEVMDAIQAREQALLPVYEQIAVKFCELHDTPGRMKAVGVIERAVEWRNARSYFYWRLRRKLAEFDLRKKILETFQVGRGDAAISPVEASKLIKSWFLETPGATEALWCDDKAVLSWMAQQNEQLELKIMRLNKENVIQEVFDVMTAGGNTAKIGTAGIIEGISQALLTLSVEEQASVRELIKSTLKL</sequence>
<feature type="domain" description="Lipoyl-binding" evidence="15">
    <location>
        <begin position="689"/>
        <end position="763"/>
    </location>
</feature>
<keyword evidence="7 14" id="KW-0067">ATP-binding</keyword>
<dbReference type="InterPro" id="IPR013815">
    <property type="entry name" value="ATP_grasp_subdomain_1"/>
</dbReference>
<evidence type="ECO:0000256" key="4">
    <source>
        <dbReference type="ARBA" id="ARBA00022598"/>
    </source>
</evidence>
<comment type="catalytic activity">
    <reaction evidence="13">
        <text>N(6)-biotinyl-L-lysyl-[protein] + hydrogencarbonate + ATP = N(6)-carboxybiotinyl-L-lysyl-[protein] + ADP + phosphate + H(+)</text>
        <dbReference type="Rhea" id="RHEA:13501"/>
        <dbReference type="Rhea" id="RHEA-COMP:10505"/>
        <dbReference type="Rhea" id="RHEA-COMP:10506"/>
        <dbReference type="ChEBI" id="CHEBI:15378"/>
        <dbReference type="ChEBI" id="CHEBI:17544"/>
        <dbReference type="ChEBI" id="CHEBI:30616"/>
        <dbReference type="ChEBI" id="CHEBI:43474"/>
        <dbReference type="ChEBI" id="CHEBI:83144"/>
        <dbReference type="ChEBI" id="CHEBI:83145"/>
        <dbReference type="ChEBI" id="CHEBI:456216"/>
        <dbReference type="EC" id="6.3.4.14"/>
    </reaction>
</comment>
<dbReference type="InterPro" id="IPR000089">
    <property type="entry name" value="Biotin_lipoyl"/>
</dbReference>
<dbReference type="FunFam" id="3.90.226.10:FF:000010">
    <property type="entry name" value="acetyl-CoA carboxylase isoform X2"/>
    <property type="match status" value="1"/>
</dbReference>
<keyword evidence="10" id="KW-0092">Biotin</keyword>
<evidence type="ECO:0000259" key="15">
    <source>
        <dbReference type="PROSITE" id="PS50968"/>
    </source>
</evidence>
<evidence type="ECO:0000313" key="20">
    <source>
        <dbReference type="EMBL" id="KAL3762117.1"/>
    </source>
</evidence>
<evidence type="ECO:0000256" key="9">
    <source>
        <dbReference type="ARBA" id="ARBA00023160"/>
    </source>
</evidence>
<evidence type="ECO:0008006" key="22">
    <source>
        <dbReference type="Google" id="ProtNLM"/>
    </source>
</evidence>
<name>A0ABD3MES6_9STRA</name>
<evidence type="ECO:0000256" key="6">
    <source>
        <dbReference type="ARBA" id="ARBA00022832"/>
    </source>
</evidence>
<dbReference type="Pfam" id="PF00364">
    <property type="entry name" value="Biotin_lipoyl"/>
    <property type="match status" value="1"/>
</dbReference>
<evidence type="ECO:0000259" key="17">
    <source>
        <dbReference type="PROSITE" id="PS50979"/>
    </source>
</evidence>
<dbReference type="Gene3D" id="3.30.470.20">
    <property type="entry name" value="ATP-grasp fold, B domain"/>
    <property type="match status" value="1"/>
</dbReference>
<dbReference type="PROSITE" id="PS00867">
    <property type="entry name" value="CPSASE_2"/>
    <property type="match status" value="1"/>
</dbReference>
<comment type="pathway">
    <text evidence="2">Lipid metabolism; malonyl-CoA biosynthesis; malonyl-CoA from acetyl-CoA: step 1/1.</text>
</comment>
<evidence type="ECO:0000256" key="12">
    <source>
        <dbReference type="ARBA" id="ARBA00048065"/>
    </source>
</evidence>
<evidence type="ECO:0000259" key="18">
    <source>
        <dbReference type="PROSITE" id="PS50980"/>
    </source>
</evidence>
<evidence type="ECO:0000256" key="1">
    <source>
        <dbReference type="ARBA" id="ARBA00001953"/>
    </source>
</evidence>
<dbReference type="InterPro" id="IPR005479">
    <property type="entry name" value="CPAse_ATP-bd"/>
</dbReference>
<dbReference type="SMART" id="SM00878">
    <property type="entry name" value="Biotin_carb_C"/>
    <property type="match status" value="1"/>
</dbReference>
<evidence type="ECO:0000259" key="16">
    <source>
        <dbReference type="PROSITE" id="PS50975"/>
    </source>
</evidence>
<dbReference type="InterPro" id="IPR049076">
    <property type="entry name" value="ACCA"/>
</dbReference>
<evidence type="ECO:0000256" key="11">
    <source>
        <dbReference type="ARBA" id="ARBA00023268"/>
    </source>
</evidence>
<dbReference type="PROSITE" id="PS50989">
    <property type="entry name" value="COA_CT_CTER"/>
    <property type="match status" value="1"/>
</dbReference>
<gene>
    <name evidence="20" type="ORF">ACHAWU_001568</name>
</gene>
<evidence type="ECO:0000256" key="10">
    <source>
        <dbReference type="ARBA" id="ARBA00023267"/>
    </source>
</evidence>
<proteinExistence type="predicted"/>
<dbReference type="PROSITE" id="PS00866">
    <property type="entry name" value="CPSASE_1"/>
    <property type="match status" value="1"/>
</dbReference>
<dbReference type="Gene3D" id="3.90.1770.10">
    <property type="entry name" value="PreATP-grasp domain"/>
    <property type="match status" value="1"/>
</dbReference>
<dbReference type="GO" id="GO:0003989">
    <property type="term" value="F:acetyl-CoA carboxylase activity"/>
    <property type="evidence" value="ECO:0007669"/>
    <property type="project" value="UniProtKB-EC"/>
</dbReference>
<dbReference type="FunFam" id="2.40.50.100:FF:000005">
    <property type="entry name" value="Acetyl-CoA carboxylase 1"/>
    <property type="match status" value="1"/>
</dbReference>
<dbReference type="InterPro" id="IPR011054">
    <property type="entry name" value="Rudment_hybrid_motif"/>
</dbReference>
<keyword evidence="11" id="KW-0511">Multifunctional enzyme</keyword>
<dbReference type="Pfam" id="PF02785">
    <property type="entry name" value="Biotin_carb_C"/>
    <property type="match status" value="1"/>
</dbReference>
<keyword evidence="4" id="KW-0436">Ligase</keyword>
<comment type="caution">
    <text evidence="20">The sequence shown here is derived from an EMBL/GenBank/DDBJ whole genome shotgun (WGS) entry which is preliminary data.</text>
</comment>
<dbReference type="InterPro" id="IPR011762">
    <property type="entry name" value="COA_CT_N"/>
</dbReference>
<dbReference type="Gene3D" id="3.40.50.20">
    <property type="match status" value="1"/>
</dbReference>
<dbReference type="CDD" id="cd06850">
    <property type="entry name" value="biotinyl_domain"/>
    <property type="match status" value="1"/>
</dbReference>
<dbReference type="InterPro" id="IPR011764">
    <property type="entry name" value="Biotin_carboxylation_dom"/>
</dbReference>
<dbReference type="SUPFAM" id="SSF52440">
    <property type="entry name" value="PreATP-grasp domain"/>
    <property type="match status" value="1"/>
</dbReference>
<dbReference type="GO" id="GO:0004075">
    <property type="term" value="F:biotin carboxylase activity"/>
    <property type="evidence" value="ECO:0007669"/>
    <property type="project" value="UniProtKB-EC"/>
</dbReference>
<keyword evidence="8" id="KW-0443">Lipid metabolism</keyword>
<dbReference type="PROSITE" id="PS50980">
    <property type="entry name" value="COA_CT_NTER"/>
    <property type="match status" value="1"/>
</dbReference>
<keyword evidence="5 14" id="KW-0547">Nucleotide-binding</keyword>
<comment type="catalytic activity">
    <reaction evidence="12">
        <text>hydrogencarbonate + acetyl-CoA + ATP = malonyl-CoA + ADP + phosphate + H(+)</text>
        <dbReference type="Rhea" id="RHEA:11308"/>
        <dbReference type="ChEBI" id="CHEBI:15378"/>
        <dbReference type="ChEBI" id="CHEBI:17544"/>
        <dbReference type="ChEBI" id="CHEBI:30616"/>
        <dbReference type="ChEBI" id="CHEBI:43474"/>
        <dbReference type="ChEBI" id="CHEBI:57288"/>
        <dbReference type="ChEBI" id="CHEBI:57384"/>
        <dbReference type="ChEBI" id="CHEBI:456216"/>
        <dbReference type="EC" id="6.4.1.2"/>
    </reaction>
</comment>
<evidence type="ECO:0000259" key="19">
    <source>
        <dbReference type="PROSITE" id="PS50989"/>
    </source>
</evidence>
<reference evidence="20 21" key="1">
    <citation type="submission" date="2024-10" db="EMBL/GenBank/DDBJ databases">
        <title>Updated reference genomes for cyclostephanoid diatoms.</title>
        <authorList>
            <person name="Roberts W.R."/>
            <person name="Alverson A.J."/>
        </authorList>
    </citation>
    <scope>NUCLEOTIDE SEQUENCE [LARGE SCALE GENOMIC DNA]</scope>
    <source>
        <strain evidence="20 21">AJA232-27</strain>
    </source>
</reference>
<dbReference type="Gene3D" id="2.40.50.100">
    <property type="match status" value="1"/>
</dbReference>
<feature type="domain" description="CoA carboxyltransferase N-terminal" evidence="18">
    <location>
        <begin position="1532"/>
        <end position="1938"/>
    </location>
</feature>
<keyword evidence="6" id="KW-0276">Fatty acid metabolism</keyword>
<keyword evidence="3" id="KW-0444">Lipid biosynthesis</keyword>
<dbReference type="InterPro" id="IPR005482">
    <property type="entry name" value="Biotin_COase_C"/>
</dbReference>
<dbReference type="Pfam" id="PF01039">
    <property type="entry name" value="Carboxyl_trans"/>
    <property type="match status" value="2"/>
</dbReference>
<feature type="domain" description="CoA carboxyltransferase C-terminal" evidence="19">
    <location>
        <begin position="1944"/>
        <end position="2259"/>
    </location>
</feature>
<dbReference type="PROSITE" id="PS50975">
    <property type="entry name" value="ATP_GRASP"/>
    <property type="match status" value="1"/>
</dbReference>
<dbReference type="SUPFAM" id="SSF56059">
    <property type="entry name" value="Glutathione synthetase ATP-binding domain-like"/>
    <property type="match status" value="1"/>
</dbReference>
<dbReference type="GO" id="GO:0006633">
    <property type="term" value="P:fatty acid biosynthetic process"/>
    <property type="evidence" value="ECO:0007669"/>
    <property type="project" value="UniProtKB-KW"/>
</dbReference>
<dbReference type="InterPro" id="IPR049074">
    <property type="entry name" value="ACCA_BT"/>
</dbReference>
<dbReference type="InterPro" id="IPR029045">
    <property type="entry name" value="ClpP/crotonase-like_dom_sf"/>
</dbReference>
<dbReference type="PANTHER" id="PTHR45728:SF3">
    <property type="entry name" value="ACETYL-COA CARBOXYLASE"/>
    <property type="match status" value="1"/>
</dbReference>
<evidence type="ECO:0000256" key="7">
    <source>
        <dbReference type="ARBA" id="ARBA00022840"/>
    </source>
</evidence>
<dbReference type="SUPFAM" id="SSF52096">
    <property type="entry name" value="ClpP/crotonase"/>
    <property type="match status" value="2"/>
</dbReference>
<dbReference type="Gene3D" id="3.30.1490.20">
    <property type="entry name" value="ATP-grasp fold, A domain"/>
    <property type="match status" value="1"/>
</dbReference>
<dbReference type="InterPro" id="IPR034733">
    <property type="entry name" value="AcCoA_carboxyl_beta"/>
</dbReference>
<feature type="domain" description="ATP-grasp" evidence="16">
    <location>
        <begin position="189"/>
        <end position="381"/>
    </location>
</feature>
<dbReference type="InterPro" id="IPR013537">
    <property type="entry name" value="AcCoA_COase_cen"/>
</dbReference>
<organism evidence="20 21">
    <name type="scientific">Discostella pseudostelligera</name>
    <dbReference type="NCBI Taxonomy" id="259834"/>
    <lineage>
        <taxon>Eukaryota</taxon>
        <taxon>Sar</taxon>
        <taxon>Stramenopiles</taxon>
        <taxon>Ochrophyta</taxon>
        <taxon>Bacillariophyta</taxon>
        <taxon>Coscinodiscophyceae</taxon>
        <taxon>Thalassiosirophycidae</taxon>
        <taxon>Stephanodiscales</taxon>
        <taxon>Stephanodiscaceae</taxon>
        <taxon>Discostella</taxon>
    </lineage>
</organism>
<evidence type="ECO:0000256" key="13">
    <source>
        <dbReference type="ARBA" id="ARBA00048600"/>
    </source>
</evidence>
<comment type="cofactor">
    <cofactor evidence="1">
        <name>biotin</name>
        <dbReference type="ChEBI" id="CHEBI:57586"/>
    </cofactor>
</comment>
<dbReference type="PANTHER" id="PTHR45728">
    <property type="entry name" value="ACETYL-COA CARBOXYLASE, ISOFORM A"/>
    <property type="match status" value="1"/>
</dbReference>
<dbReference type="SUPFAM" id="SSF51246">
    <property type="entry name" value="Rudiment single hybrid motif"/>
    <property type="match status" value="1"/>
</dbReference>
<dbReference type="InterPro" id="IPR011761">
    <property type="entry name" value="ATP-grasp"/>
</dbReference>
<dbReference type="PROSITE" id="PS50979">
    <property type="entry name" value="BC"/>
    <property type="match status" value="1"/>
</dbReference>
<evidence type="ECO:0000256" key="5">
    <source>
        <dbReference type="ARBA" id="ARBA00022741"/>
    </source>
</evidence>
<dbReference type="Proteomes" id="UP001530293">
    <property type="component" value="Unassembled WGS sequence"/>
</dbReference>
<dbReference type="InterPro" id="IPR011053">
    <property type="entry name" value="Single_hybrid_motif"/>
</dbReference>
<protein>
    <recommendedName>
        <fullName evidence="22">Acetyl-CoA carboxylase</fullName>
    </recommendedName>
</protein>
<dbReference type="Pfam" id="PF02786">
    <property type="entry name" value="CPSase_L_D2"/>
    <property type="match status" value="1"/>
</dbReference>
<dbReference type="Pfam" id="PF21385">
    <property type="entry name" value="ACCA_BT"/>
    <property type="match status" value="1"/>
</dbReference>
<dbReference type="Pfam" id="PF08326">
    <property type="entry name" value="ACC_central"/>
    <property type="match status" value="1"/>
</dbReference>
<dbReference type="Gene3D" id="3.90.226.10">
    <property type="entry name" value="2-enoyl-CoA Hydratase, Chain A, domain 1"/>
    <property type="match status" value="3"/>
</dbReference>
<evidence type="ECO:0000256" key="14">
    <source>
        <dbReference type="PROSITE-ProRule" id="PRU00409"/>
    </source>
</evidence>
<keyword evidence="21" id="KW-1185">Reference proteome</keyword>
<dbReference type="FunFam" id="3.30.1490.20:FF:000003">
    <property type="entry name" value="acetyl-CoA carboxylase isoform X1"/>
    <property type="match status" value="1"/>
</dbReference>
<evidence type="ECO:0000256" key="2">
    <source>
        <dbReference type="ARBA" id="ARBA00004956"/>
    </source>
</evidence>
<keyword evidence="9" id="KW-0275">Fatty acid biosynthesis</keyword>
<dbReference type="Pfam" id="PF00289">
    <property type="entry name" value="Biotin_carb_N"/>
    <property type="match status" value="1"/>
</dbReference>
<dbReference type="InterPro" id="IPR005481">
    <property type="entry name" value="BC-like_N"/>
</dbReference>
<dbReference type="InterPro" id="IPR016185">
    <property type="entry name" value="PreATP-grasp_dom_sf"/>
</dbReference>
<dbReference type="GO" id="GO:0005524">
    <property type="term" value="F:ATP binding"/>
    <property type="evidence" value="ECO:0007669"/>
    <property type="project" value="UniProtKB-UniRule"/>
</dbReference>
<evidence type="ECO:0000256" key="3">
    <source>
        <dbReference type="ARBA" id="ARBA00022516"/>
    </source>
</evidence>
<accession>A0ABD3MES6</accession>
<evidence type="ECO:0000256" key="8">
    <source>
        <dbReference type="ARBA" id="ARBA00023098"/>
    </source>
</evidence>
<feature type="domain" description="Biotin carboxylation" evidence="17">
    <location>
        <begin position="34"/>
        <end position="540"/>
    </location>
</feature>
<dbReference type="PROSITE" id="PS50968">
    <property type="entry name" value="BIOTINYL_LIPOYL"/>
    <property type="match status" value="1"/>
</dbReference>
<evidence type="ECO:0000313" key="21">
    <source>
        <dbReference type="Proteomes" id="UP001530293"/>
    </source>
</evidence>
<dbReference type="SUPFAM" id="SSF51230">
    <property type="entry name" value="Single hybrid motif"/>
    <property type="match status" value="1"/>
</dbReference>